<evidence type="ECO:0000256" key="2">
    <source>
        <dbReference type="ARBA" id="ARBA00023043"/>
    </source>
</evidence>
<evidence type="ECO:0000313" key="5">
    <source>
        <dbReference type="Proteomes" id="UP001206595"/>
    </source>
</evidence>
<dbReference type="SUPFAM" id="SSF48403">
    <property type="entry name" value="Ankyrin repeat"/>
    <property type="match status" value="1"/>
</dbReference>
<dbReference type="Pfam" id="PF12796">
    <property type="entry name" value="Ank_2"/>
    <property type="match status" value="1"/>
</dbReference>
<reference evidence="4" key="1">
    <citation type="submission" date="2021-06" db="EMBL/GenBank/DDBJ databases">
        <authorList>
            <consortium name="DOE Joint Genome Institute"/>
            <person name="Mondo S.J."/>
            <person name="Amses K.R."/>
            <person name="Simmons D.R."/>
            <person name="Longcore J.E."/>
            <person name="Seto K."/>
            <person name="Alves G.H."/>
            <person name="Bonds A.E."/>
            <person name="Quandt C.A."/>
            <person name="Davis W.J."/>
            <person name="Chang Y."/>
            <person name="Letcher P.M."/>
            <person name="Powell M.J."/>
            <person name="Kuo A."/>
            <person name="Labutti K."/>
            <person name="Pangilinan J."/>
            <person name="Andreopoulos W."/>
            <person name="Tritt A."/>
            <person name="Riley R."/>
            <person name="Hundley H."/>
            <person name="Johnson J."/>
            <person name="Lipzen A."/>
            <person name="Barry K."/>
            <person name="Berbee M.L."/>
            <person name="Buchler N.E."/>
            <person name="Grigoriev I.V."/>
            <person name="Spatafora J.W."/>
            <person name="Stajich J.E."/>
            <person name="James T.Y."/>
        </authorList>
    </citation>
    <scope>NUCLEOTIDE SEQUENCE</scope>
    <source>
        <strain evidence="4">AG</strain>
    </source>
</reference>
<dbReference type="InterPro" id="IPR002110">
    <property type="entry name" value="Ankyrin_rpt"/>
</dbReference>
<dbReference type="PROSITE" id="PS50088">
    <property type="entry name" value="ANK_REPEAT"/>
    <property type="match status" value="2"/>
</dbReference>
<reference evidence="4" key="2">
    <citation type="journal article" date="2022" name="Proc. Natl. Acad. Sci. U.S.A.">
        <title>Diploid-dominant life cycles characterize the early evolution of Fungi.</title>
        <authorList>
            <person name="Amses K.R."/>
            <person name="Simmons D.R."/>
            <person name="Longcore J.E."/>
            <person name="Mondo S.J."/>
            <person name="Seto K."/>
            <person name="Jeronimo G.H."/>
            <person name="Bonds A.E."/>
            <person name="Quandt C.A."/>
            <person name="Davis W.J."/>
            <person name="Chang Y."/>
            <person name="Federici B.A."/>
            <person name="Kuo A."/>
            <person name="LaButti K."/>
            <person name="Pangilinan J."/>
            <person name="Andreopoulos W."/>
            <person name="Tritt A."/>
            <person name="Riley R."/>
            <person name="Hundley H."/>
            <person name="Johnson J."/>
            <person name="Lipzen A."/>
            <person name="Barry K."/>
            <person name="Lang B.F."/>
            <person name="Cuomo C.A."/>
            <person name="Buchler N.E."/>
            <person name="Grigoriev I.V."/>
            <person name="Spatafora J.W."/>
            <person name="Stajich J.E."/>
            <person name="James T.Y."/>
        </authorList>
    </citation>
    <scope>NUCLEOTIDE SEQUENCE</scope>
    <source>
        <strain evidence="4">AG</strain>
    </source>
</reference>
<dbReference type="PROSITE" id="PS50297">
    <property type="entry name" value="ANK_REP_REGION"/>
    <property type="match status" value="1"/>
</dbReference>
<feature type="non-terminal residue" evidence="4">
    <location>
        <position position="179"/>
    </location>
</feature>
<sequence length="179" mass="19536">NVRLIDLLIAKGAKLDTRTNNGDTALHIAVKFNQSDAATTLIKHGAEINDENQEKQTPVQIAILQDNADLMCLLLKADSDIKNPGGDQMPLIDSIADTGKVEFLLRALNTIDNVDQKTLYMNKALLRSSQHGDVDLVKHLLDIGADIESSNQCGQTSLFLAGEYPEIMAMLLHRGASMQ</sequence>
<organism evidence="4 5">
    <name type="scientific">Umbelopsis ramanniana AG</name>
    <dbReference type="NCBI Taxonomy" id="1314678"/>
    <lineage>
        <taxon>Eukaryota</taxon>
        <taxon>Fungi</taxon>
        <taxon>Fungi incertae sedis</taxon>
        <taxon>Mucoromycota</taxon>
        <taxon>Mucoromycotina</taxon>
        <taxon>Umbelopsidomycetes</taxon>
        <taxon>Umbelopsidales</taxon>
        <taxon>Umbelopsidaceae</taxon>
        <taxon>Umbelopsis</taxon>
    </lineage>
</organism>
<gene>
    <name evidence="4" type="ORF">K450DRAFT_158615</name>
</gene>
<comment type="caution">
    <text evidence="4">The sequence shown here is derived from an EMBL/GenBank/DDBJ whole genome shotgun (WGS) entry which is preliminary data.</text>
</comment>
<dbReference type="EMBL" id="MU620949">
    <property type="protein sequence ID" value="KAI8576828.1"/>
    <property type="molecule type" value="Genomic_DNA"/>
</dbReference>
<accession>A0AAD5HC52</accession>
<feature type="non-terminal residue" evidence="4">
    <location>
        <position position="1"/>
    </location>
</feature>
<dbReference type="PANTHER" id="PTHR24198">
    <property type="entry name" value="ANKYRIN REPEAT AND PROTEIN KINASE DOMAIN-CONTAINING PROTEIN"/>
    <property type="match status" value="1"/>
</dbReference>
<dbReference type="SMART" id="SM00248">
    <property type="entry name" value="ANK"/>
    <property type="match status" value="3"/>
</dbReference>
<keyword evidence="5" id="KW-1185">Reference proteome</keyword>
<dbReference type="GeneID" id="75909342"/>
<dbReference type="Proteomes" id="UP001206595">
    <property type="component" value="Unassembled WGS sequence"/>
</dbReference>
<feature type="repeat" description="ANK" evidence="3">
    <location>
        <begin position="120"/>
        <end position="152"/>
    </location>
</feature>
<dbReference type="AlphaFoldDB" id="A0AAD5HC52"/>
<evidence type="ECO:0000313" key="4">
    <source>
        <dbReference type="EMBL" id="KAI8576828.1"/>
    </source>
</evidence>
<name>A0AAD5HC52_UMBRA</name>
<protein>
    <recommendedName>
        <fullName evidence="6">Ankyrin</fullName>
    </recommendedName>
</protein>
<proteinExistence type="predicted"/>
<dbReference type="RefSeq" id="XP_051441832.1">
    <property type="nucleotide sequence ID" value="XM_051583992.1"/>
</dbReference>
<keyword evidence="1" id="KW-0677">Repeat</keyword>
<keyword evidence="2 3" id="KW-0040">ANK repeat</keyword>
<evidence type="ECO:0000256" key="3">
    <source>
        <dbReference type="PROSITE-ProRule" id="PRU00023"/>
    </source>
</evidence>
<evidence type="ECO:0008006" key="6">
    <source>
        <dbReference type="Google" id="ProtNLM"/>
    </source>
</evidence>
<dbReference type="Gene3D" id="1.25.40.20">
    <property type="entry name" value="Ankyrin repeat-containing domain"/>
    <property type="match status" value="2"/>
</dbReference>
<evidence type="ECO:0000256" key="1">
    <source>
        <dbReference type="ARBA" id="ARBA00022737"/>
    </source>
</evidence>
<feature type="repeat" description="ANK" evidence="3">
    <location>
        <begin position="21"/>
        <end position="53"/>
    </location>
</feature>
<dbReference type="InterPro" id="IPR036770">
    <property type="entry name" value="Ankyrin_rpt-contain_sf"/>
</dbReference>
<dbReference type="PANTHER" id="PTHR24198:SF165">
    <property type="entry name" value="ANKYRIN REPEAT-CONTAINING PROTEIN-RELATED"/>
    <property type="match status" value="1"/>
</dbReference>